<dbReference type="InterPro" id="IPR002048">
    <property type="entry name" value="EF_hand_dom"/>
</dbReference>
<dbReference type="Proteomes" id="UP000253918">
    <property type="component" value="Unassembled WGS sequence"/>
</dbReference>
<dbReference type="SMART" id="SM00054">
    <property type="entry name" value="EFh"/>
    <property type="match status" value="2"/>
</dbReference>
<dbReference type="InterPro" id="IPR018247">
    <property type="entry name" value="EF_Hand_1_Ca_BS"/>
</dbReference>
<dbReference type="PROSITE" id="PS50222">
    <property type="entry name" value="EF_HAND_2"/>
    <property type="match status" value="2"/>
</dbReference>
<keyword evidence="4" id="KW-1185">Reference proteome</keyword>
<feature type="signal peptide" evidence="1">
    <location>
        <begin position="1"/>
        <end position="20"/>
    </location>
</feature>
<dbReference type="Pfam" id="PF13499">
    <property type="entry name" value="EF-hand_7"/>
    <property type="match status" value="1"/>
</dbReference>
<name>A0A369W5D9_9SPHN</name>
<evidence type="ECO:0000256" key="1">
    <source>
        <dbReference type="SAM" id="SignalP"/>
    </source>
</evidence>
<evidence type="ECO:0000259" key="2">
    <source>
        <dbReference type="PROSITE" id="PS50222"/>
    </source>
</evidence>
<reference evidence="3 4" key="1">
    <citation type="submission" date="2018-07" db="EMBL/GenBank/DDBJ databases">
        <title>a novel species of Sphingomonas isolated from the rhizosphere soil of Araceae plant.</title>
        <authorList>
            <person name="Zhiyong W."/>
            <person name="Qinglan Z."/>
            <person name="Zhiwei F."/>
            <person name="Ding X."/>
            <person name="Gejiao W."/>
            <person name="Shixue Z."/>
        </authorList>
    </citation>
    <scope>NUCLEOTIDE SEQUENCE [LARGE SCALE GENOMIC DNA]</scope>
    <source>
        <strain evidence="3 4">WZY 27</strain>
    </source>
</reference>
<protein>
    <submittedName>
        <fullName evidence="3">EF-hand domain-containing protein</fullName>
    </submittedName>
</protein>
<evidence type="ECO:0000313" key="3">
    <source>
        <dbReference type="EMBL" id="RDE07291.1"/>
    </source>
</evidence>
<dbReference type="OrthoDB" id="7568339at2"/>
<dbReference type="EMBL" id="QQNB01000001">
    <property type="protein sequence ID" value="RDE07291.1"/>
    <property type="molecule type" value="Genomic_DNA"/>
</dbReference>
<dbReference type="InterPro" id="IPR011992">
    <property type="entry name" value="EF-hand-dom_pair"/>
</dbReference>
<dbReference type="Pfam" id="PF13202">
    <property type="entry name" value="EF-hand_5"/>
    <property type="match status" value="1"/>
</dbReference>
<keyword evidence="1" id="KW-0732">Signal</keyword>
<evidence type="ECO:0000313" key="4">
    <source>
        <dbReference type="Proteomes" id="UP000253918"/>
    </source>
</evidence>
<feature type="chain" id="PRO_5016804147" evidence="1">
    <location>
        <begin position="21"/>
        <end position="145"/>
    </location>
</feature>
<feature type="domain" description="EF-hand" evidence="2">
    <location>
        <begin position="74"/>
        <end position="109"/>
    </location>
</feature>
<dbReference type="RefSeq" id="WP_114686871.1">
    <property type="nucleotide sequence ID" value="NZ_QQNB01000001.1"/>
</dbReference>
<organism evidence="3 4">
    <name type="scientific">Sphingomonas aracearum</name>
    <dbReference type="NCBI Taxonomy" id="2283317"/>
    <lineage>
        <taxon>Bacteria</taxon>
        <taxon>Pseudomonadati</taxon>
        <taxon>Pseudomonadota</taxon>
        <taxon>Alphaproteobacteria</taxon>
        <taxon>Sphingomonadales</taxon>
        <taxon>Sphingomonadaceae</taxon>
        <taxon>Sphingomonas</taxon>
    </lineage>
</organism>
<gene>
    <name evidence="3" type="ORF">DVW87_06605</name>
</gene>
<dbReference type="AlphaFoldDB" id="A0A369W5D9"/>
<dbReference type="PROSITE" id="PS00018">
    <property type="entry name" value="EF_HAND_1"/>
    <property type="match status" value="2"/>
</dbReference>
<dbReference type="GO" id="GO:0005509">
    <property type="term" value="F:calcium ion binding"/>
    <property type="evidence" value="ECO:0007669"/>
    <property type="project" value="InterPro"/>
</dbReference>
<comment type="caution">
    <text evidence="3">The sequence shown here is derived from an EMBL/GenBank/DDBJ whole genome shotgun (WGS) entry which is preliminary data.</text>
</comment>
<dbReference type="SUPFAM" id="SSF47473">
    <property type="entry name" value="EF-hand"/>
    <property type="match status" value="1"/>
</dbReference>
<dbReference type="CDD" id="cd00051">
    <property type="entry name" value="EFh"/>
    <property type="match status" value="1"/>
</dbReference>
<dbReference type="Gene3D" id="1.10.238.10">
    <property type="entry name" value="EF-hand"/>
    <property type="match status" value="1"/>
</dbReference>
<feature type="domain" description="EF-hand" evidence="2">
    <location>
        <begin position="31"/>
        <end position="66"/>
    </location>
</feature>
<proteinExistence type="predicted"/>
<accession>A0A369W5D9</accession>
<sequence length="145" mass="15305">MRPLFLALAALPLIASPALAQKKPGAKTSAAVSPAVQAEFKKSDTNKDGFLSRTEVESRVDHMGAQGKQFGPGMAKELAATWFTRADANKDGKISMSEMQKLLRATAAKYDTNGDGVVSMEERAAARAAAIAETRGNKPVSGPTR</sequence>